<comment type="caution">
    <text evidence="2">The sequence shown here is derived from an EMBL/GenBank/DDBJ whole genome shotgun (WGS) entry which is preliminary data.</text>
</comment>
<accession>A0ABP5XJX8</accession>
<dbReference type="InterPro" id="IPR004843">
    <property type="entry name" value="Calcineurin-like_PHP"/>
</dbReference>
<organism evidence="2 3">
    <name type="scientific">Streptomyces macrosporus</name>
    <dbReference type="NCBI Taxonomy" id="44032"/>
    <lineage>
        <taxon>Bacteria</taxon>
        <taxon>Bacillati</taxon>
        <taxon>Actinomycetota</taxon>
        <taxon>Actinomycetes</taxon>
        <taxon>Kitasatosporales</taxon>
        <taxon>Streptomycetaceae</taxon>
        <taxon>Streptomyces</taxon>
    </lineage>
</organism>
<proteinExistence type="predicted"/>
<feature type="domain" description="Calcineurin-like phosphoesterase" evidence="1">
    <location>
        <begin position="3"/>
        <end position="63"/>
    </location>
</feature>
<dbReference type="RefSeq" id="WP_344327030.1">
    <property type="nucleotide sequence ID" value="NZ_BAAASZ010000032.1"/>
</dbReference>
<evidence type="ECO:0000259" key="1">
    <source>
        <dbReference type="Pfam" id="PF00149"/>
    </source>
</evidence>
<gene>
    <name evidence="2" type="ORF">GCM10010405_47970</name>
</gene>
<sequence>MFVFAHVGDIHLGQERNGDGGARAAERTRRVPRHLDEPPGELDAVLLTGDLADHGAPDEYEQAADLLAGSRHTWLH</sequence>
<reference evidence="3" key="1">
    <citation type="journal article" date="2019" name="Int. J. Syst. Evol. Microbiol.">
        <title>The Global Catalogue of Microorganisms (GCM) 10K type strain sequencing project: providing services to taxonomists for standard genome sequencing and annotation.</title>
        <authorList>
            <consortium name="The Broad Institute Genomics Platform"/>
            <consortium name="The Broad Institute Genome Sequencing Center for Infectious Disease"/>
            <person name="Wu L."/>
            <person name="Ma J."/>
        </authorList>
    </citation>
    <scope>NUCLEOTIDE SEQUENCE [LARGE SCALE GENOMIC DNA]</scope>
    <source>
        <strain evidence="3">JCM 6305</strain>
    </source>
</reference>
<dbReference type="Proteomes" id="UP001501638">
    <property type="component" value="Unassembled WGS sequence"/>
</dbReference>
<protein>
    <recommendedName>
        <fullName evidence="1">Calcineurin-like phosphoesterase domain-containing protein</fullName>
    </recommendedName>
</protein>
<evidence type="ECO:0000313" key="2">
    <source>
        <dbReference type="EMBL" id="GAA2458107.1"/>
    </source>
</evidence>
<dbReference type="Gene3D" id="3.60.21.10">
    <property type="match status" value="1"/>
</dbReference>
<dbReference type="EMBL" id="BAAASZ010000032">
    <property type="protein sequence ID" value="GAA2458107.1"/>
    <property type="molecule type" value="Genomic_DNA"/>
</dbReference>
<name>A0ABP5XJX8_9ACTN</name>
<dbReference type="Pfam" id="PF00149">
    <property type="entry name" value="Metallophos"/>
    <property type="match status" value="1"/>
</dbReference>
<dbReference type="SUPFAM" id="SSF56300">
    <property type="entry name" value="Metallo-dependent phosphatases"/>
    <property type="match status" value="1"/>
</dbReference>
<keyword evidence="3" id="KW-1185">Reference proteome</keyword>
<dbReference type="InterPro" id="IPR029052">
    <property type="entry name" value="Metallo-depent_PP-like"/>
</dbReference>
<evidence type="ECO:0000313" key="3">
    <source>
        <dbReference type="Proteomes" id="UP001501638"/>
    </source>
</evidence>